<name>E0SRK0_IGNAA</name>
<dbReference type="AlphaFoldDB" id="E0SRK0"/>
<dbReference type="EMBL" id="CP002098">
    <property type="protein sequence ID" value="ADM27275.1"/>
    <property type="molecule type" value="Genomic_DNA"/>
</dbReference>
<gene>
    <name evidence="5" type="ordered locus">Igag_0437</name>
</gene>
<dbReference type="Gene3D" id="3.80.30.30">
    <property type="match status" value="1"/>
</dbReference>
<protein>
    <submittedName>
        <fullName evidence="5">Radical SAM domain protein</fullName>
    </submittedName>
</protein>
<dbReference type="GO" id="GO:0003824">
    <property type="term" value="F:catalytic activity"/>
    <property type="evidence" value="ECO:0007669"/>
    <property type="project" value="InterPro"/>
</dbReference>
<dbReference type="SMART" id="SM00729">
    <property type="entry name" value="Elp3"/>
    <property type="match status" value="1"/>
</dbReference>
<proteinExistence type="predicted"/>
<keyword evidence="3" id="KW-0411">Iron-sulfur</keyword>
<dbReference type="SUPFAM" id="SSF102114">
    <property type="entry name" value="Radical SAM enzymes"/>
    <property type="match status" value="1"/>
</dbReference>
<keyword evidence="6" id="KW-1185">Reference proteome</keyword>
<reference evidence="5 6" key="1">
    <citation type="journal article" date="2010" name="Stand. Genomic Sci.">
        <title>Complete genome sequence of Ignisphaera aggregans type strain (AQ1.S1).</title>
        <authorList>
            <person name="Goker M."/>
            <person name="Held B."/>
            <person name="Lapidus A."/>
            <person name="Nolan M."/>
            <person name="Spring S."/>
            <person name="Yasawong M."/>
            <person name="Lucas S."/>
            <person name="Glavina Del Rio T."/>
            <person name="Tice H."/>
            <person name="Cheng J.F."/>
            <person name="Goodwin L."/>
            <person name="Tapia R."/>
            <person name="Pitluck S."/>
            <person name="Liolios K."/>
            <person name="Ivanova N."/>
            <person name="Mavromatis K."/>
            <person name="Mikhailova N."/>
            <person name="Pati A."/>
            <person name="Chen A."/>
            <person name="Palaniappan K."/>
            <person name="Brambilla E."/>
            <person name="Land M."/>
            <person name="Hauser L."/>
            <person name="Chang Y.J."/>
            <person name="Jeffries C.D."/>
            <person name="Brettin T."/>
            <person name="Detter J.C."/>
            <person name="Han C."/>
            <person name="Rohde M."/>
            <person name="Sikorski J."/>
            <person name="Woyke T."/>
            <person name="Bristow J."/>
            <person name="Eisen J.A."/>
            <person name="Markowitz V."/>
            <person name="Hugenholtz P."/>
            <person name="Kyrpides N.C."/>
            <person name="Klenk H.P."/>
        </authorList>
    </citation>
    <scope>NUCLEOTIDE SEQUENCE [LARGE SCALE GENOMIC DNA]</scope>
    <source>
        <strain evidence="6">DSM 17230 / JCM 13409 / AQ1.S1</strain>
    </source>
</reference>
<organism evidence="5 6">
    <name type="scientific">Ignisphaera aggregans (strain DSM 17230 / JCM 13409 / AQ1.S1)</name>
    <dbReference type="NCBI Taxonomy" id="583356"/>
    <lineage>
        <taxon>Archaea</taxon>
        <taxon>Thermoproteota</taxon>
        <taxon>Thermoprotei</taxon>
        <taxon>Desulfurococcales</taxon>
        <taxon>Desulfurococcaceae</taxon>
        <taxon>Ignisphaera</taxon>
    </lineage>
</organism>
<dbReference type="PANTHER" id="PTHR43432">
    <property type="entry name" value="SLR0285 PROTEIN"/>
    <property type="match status" value="1"/>
</dbReference>
<evidence type="ECO:0000256" key="1">
    <source>
        <dbReference type="ARBA" id="ARBA00022723"/>
    </source>
</evidence>
<evidence type="ECO:0000256" key="2">
    <source>
        <dbReference type="ARBA" id="ARBA00023004"/>
    </source>
</evidence>
<dbReference type="PANTHER" id="PTHR43432:SF4">
    <property type="entry name" value="RADICAL SAM CORE DOMAIN-CONTAINING PROTEIN"/>
    <property type="match status" value="1"/>
</dbReference>
<dbReference type="InterPro" id="IPR006638">
    <property type="entry name" value="Elp3/MiaA/NifB-like_rSAM"/>
</dbReference>
<dbReference type="InterPro" id="IPR007197">
    <property type="entry name" value="rSAM"/>
</dbReference>
<dbReference type="InterPro" id="IPR058240">
    <property type="entry name" value="rSAM_sf"/>
</dbReference>
<dbReference type="GO" id="GO:0051536">
    <property type="term" value="F:iron-sulfur cluster binding"/>
    <property type="evidence" value="ECO:0007669"/>
    <property type="project" value="UniProtKB-KW"/>
</dbReference>
<dbReference type="PROSITE" id="PS51918">
    <property type="entry name" value="RADICAL_SAM"/>
    <property type="match status" value="1"/>
</dbReference>
<dbReference type="Proteomes" id="UP000001304">
    <property type="component" value="Chromosome"/>
</dbReference>
<evidence type="ECO:0000259" key="4">
    <source>
        <dbReference type="PROSITE" id="PS51918"/>
    </source>
</evidence>
<evidence type="ECO:0000256" key="3">
    <source>
        <dbReference type="ARBA" id="ARBA00023014"/>
    </source>
</evidence>
<keyword evidence="1" id="KW-0479">Metal-binding</keyword>
<sequence length="374" mass="43200">MGIITRVLEEKMNIVKKLEEILEKSSIDKALSDPHSYRKPRPCGITIHTGIGCSYRCSYCYIYDMGFPATVKPYPLNHLEIVYALARNPYVVPGYTLAAYGSVTEPFLNETRDLALEYIESIYRWLRLMSQISTKGLLTAEIIKRIKSAEPNISILITIVTIDRYRDLEPYAPNPIDRIQYAAEASRQGLHISLFIRPIIPTVTDREINNILKIAIENNINNIVLGSLRVTQSIIDRLWIKGIDIDEILRRMPRKPMRKNEQITIESRDLKEKIEKIAQDLGFNIYPSACSANIYSHKSYCNACRYGPCGYRESDVKIYEDDIRDFLEYKGIKVKHIGISEKHIEIVLKYSRKKDIENIKSVIRDIAKREVIIR</sequence>
<keyword evidence="2" id="KW-0408">Iron</keyword>
<dbReference type="KEGG" id="iag:Igag_0437"/>
<dbReference type="BioCyc" id="IAGG583356:GHAH-440-MONOMER"/>
<dbReference type="InterPro" id="IPR040086">
    <property type="entry name" value="MJ0683-like"/>
</dbReference>
<dbReference type="HOGENOM" id="CLU_062373_0_0_2"/>
<evidence type="ECO:0000313" key="5">
    <source>
        <dbReference type="EMBL" id="ADM27275.1"/>
    </source>
</evidence>
<dbReference type="GO" id="GO:0046872">
    <property type="term" value="F:metal ion binding"/>
    <property type="evidence" value="ECO:0007669"/>
    <property type="project" value="UniProtKB-KW"/>
</dbReference>
<dbReference type="Pfam" id="PF04055">
    <property type="entry name" value="Radical_SAM"/>
    <property type="match status" value="1"/>
</dbReference>
<dbReference type="SFLD" id="SFLDS00029">
    <property type="entry name" value="Radical_SAM"/>
    <property type="match status" value="1"/>
</dbReference>
<accession>E0SRK0</accession>
<dbReference type="STRING" id="583356.Igag_0437"/>
<evidence type="ECO:0000313" key="6">
    <source>
        <dbReference type="Proteomes" id="UP000001304"/>
    </source>
</evidence>
<feature type="domain" description="Radical SAM core" evidence="4">
    <location>
        <begin position="35"/>
        <end position="266"/>
    </location>
</feature>